<dbReference type="GO" id="GO:0005737">
    <property type="term" value="C:cytoplasm"/>
    <property type="evidence" value="ECO:0007669"/>
    <property type="project" value="UniProtKB-SubCell"/>
</dbReference>
<dbReference type="InterPro" id="IPR001278">
    <property type="entry name" value="Arg-tRNA-ligase"/>
</dbReference>
<gene>
    <name evidence="11" type="primary">argS</name>
    <name evidence="15" type="ORF">A2945_02545</name>
</gene>
<comment type="subcellular location">
    <subcellularLocation>
        <location evidence="1 11">Cytoplasm</location>
    </subcellularLocation>
</comment>
<dbReference type="SUPFAM" id="SSF55190">
    <property type="entry name" value="Arginyl-tRNA synthetase (ArgRS), N-terminal 'additional' domain"/>
    <property type="match status" value="1"/>
</dbReference>
<dbReference type="HAMAP" id="MF_00123">
    <property type="entry name" value="Arg_tRNA_synth"/>
    <property type="match status" value="1"/>
</dbReference>
<dbReference type="GO" id="GO:0004814">
    <property type="term" value="F:arginine-tRNA ligase activity"/>
    <property type="evidence" value="ECO:0007669"/>
    <property type="project" value="UniProtKB-UniRule"/>
</dbReference>
<comment type="subunit">
    <text evidence="3 11">Monomer.</text>
</comment>
<dbReference type="FunFam" id="3.40.50.620:FF:000116">
    <property type="entry name" value="Arginine--tRNA ligase"/>
    <property type="match status" value="1"/>
</dbReference>
<dbReference type="InterPro" id="IPR008909">
    <property type="entry name" value="DALR_anticod-bd"/>
</dbReference>
<keyword evidence="5 11" id="KW-0436">Ligase</keyword>
<evidence type="ECO:0000256" key="2">
    <source>
        <dbReference type="ARBA" id="ARBA00005594"/>
    </source>
</evidence>
<dbReference type="InterPro" id="IPR009080">
    <property type="entry name" value="tRNAsynth_Ia_anticodon-bd"/>
</dbReference>
<dbReference type="Proteomes" id="UP000178880">
    <property type="component" value="Unassembled WGS sequence"/>
</dbReference>
<comment type="caution">
    <text evidence="15">The sequence shown here is derived from an EMBL/GenBank/DDBJ whole genome shotgun (WGS) entry which is preliminary data.</text>
</comment>
<evidence type="ECO:0000256" key="9">
    <source>
        <dbReference type="ARBA" id="ARBA00023146"/>
    </source>
</evidence>
<dbReference type="Pfam" id="PF03485">
    <property type="entry name" value="Arg_tRNA_synt_N"/>
    <property type="match status" value="1"/>
</dbReference>
<dbReference type="Gene3D" id="3.30.1360.70">
    <property type="entry name" value="Arginyl tRNA synthetase N-terminal domain"/>
    <property type="match status" value="1"/>
</dbReference>
<dbReference type="SMART" id="SM01016">
    <property type="entry name" value="Arg_tRNA_synt_N"/>
    <property type="match status" value="1"/>
</dbReference>
<comment type="catalytic activity">
    <reaction evidence="10 11">
        <text>tRNA(Arg) + L-arginine + ATP = L-arginyl-tRNA(Arg) + AMP + diphosphate</text>
        <dbReference type="Rhea" id="RHEA:20301"/>
        <dbReference type="Rhea" id="RHEA-COMP:9658"/>
        <dbReference type="Rhea" id="RHEA-COMP:9673"/>
        <dbReference type="ChEBI" id="CHEBI:30616"/>
        <dbReference type="ChEBI" id="CHEBI:32682"/>
        <dbReference type="ChEBI" id="CHEBI:33019"/>
        <dbReference type="ChEBI" id="CHEBI:78442"/>
        <dbReference type="ChEBI" id="CHEBI:78513"/>
        <dbReference type="ChEBI" id="CHEBI:456215"/>
        <dbReference type="EC" id="6.1.1.19"/>
    </reaction>
</comment>
<evidence type="ECO:0000259" key="14">
    <source>
        <dbReference type="SMART" id="SM01016"/>
    </source>
</evidence>
<sequence>MRRNNKANNNVKREIENVLRDVGLEHAEIFVPEKENFGHFTTNVAMRLASAPKGRDLASGGKDIKKPPLELAKELAAKIADVAPKGFFEKVEAAPPGFVNFWLTKGTLQKEFSKIAGEKDFGKSNVGGKRTVIVEYSQPNIGKMMHVGHLRTTIIGDALANIFEYLGYKVVRWNYLGDWGTQFGKLIAAYKLWGDKKEIEAHPLDELQKLYVRFHEEMASDALLEARGQEEFKKLERGDKENRKLWEWFRKESLKELEKMYATLGVTFDTYIGESFYEKELAPLVEQLLRSRMAVKSGEAVIIPLDEAKLPPALIQKSDGASLYLTRDIANIRYRLAKYKPAKILYVVGNEQSFHFEQLFAVAKILKLDSADLKHVKYGLVRGESGTKLATREGKTILLKDVIQKAVELARNVVVSKKDTNISEAQTEEIAKVVGIGALKYNDLKENRTSDIVFNWESMLSITGDSAPYLQYTYARLKSILRKAGKFSIFNFQFSKLDKEVELTFIRKIAEFPDEVARSGEYLATSTLASYLYKLAVLANRLYETTPVLKEQSAERRVALLALITIAAETLKKGLGLLGIGVLEEI</sequence>
<dbReference type="PANTHER" id="PTHR11956">
    <property type="entry name" value="ARGINYL-TRNA SYNTHETASE"/>
    <property type="match status" value="1"/>
</dbReference>
<dbReference type="SUPFAM" id="SSF52374">
    <property type="entry name" value="Nucleotidylyl transferase"/>
    <property type="match status" value="1"/>
</dbReference>
<dbReference type="PANTHER" id="PTHR11956:SF5">
    <property type="entry name" value="ARGININE--TRNA LIGASE, CYTOPLASMIC"/>
    <property type="match status" value="1"/>
</dbReference>
<dbReference type="SUPFAM" id="SSF47323">
    <property type="entry name" value="Anticodon-binding domain of a subclass of class I aminoacyl-tRNA synthetases"/>
    <property type="match status" value="1"/>
</dbReference>
<evidence type="ECO:0000256" key="3">
    <source>
        <dbReference type="ARBA" id="ARBA00011245"/>
    </source>
</evidence>
<dbReference type="PROSITE" id="PS00178">
    <property type="entry name" value="AA_TRNA_LIGASE_I"/>
    <property type="match status" value="1"/>
</dbReference>
<accession>A0A1G2CGI8</accession>
<dbReference type="InterPro" id="IPR001412">
    <property type="entry name" value="aa-tRNA-synth_I_CS"/>
</dbReference>
<evidence type="ECO:0000256" key="4">
    <source>
        <dbReference type="ARBA" id="ARBA00022490"/>
    </source>
</evidence>
<keyword evidence="8 11" id="KW-0648">Protein biosynthesis</keyword>
<keyword evidence="6 11" id="KW-0547">Nucleotide-binding</keyword>
<evidence type="ECO:0000256" key="5">
    <source>
        <dbReference type="ARBA" id="ARBA00022598"/>
    </source>
</evidence>
<keyword evidence="9 11" id="KW-0030">Aminoacyl-tRNA synthetase</keyword>
<evidence type="ECO:0000256" key="11">
    <source>
        <dbReference type="HAMAP-Rule" id="MF_00123"/>
    </source>
</evidence>
<dbReference type="EC" id="6.1.1.19" evidence="11"/>
<reference evidence="15 16" key="1">
    <citation type="journal article" date="2016" name="Nat. Commun.">
        <title>Thousands of microbial genomes shed light on interconnected biogeochemical processes in an aquifer system.</title>
        <authorList>
            <person name="Anantharaman K."/>
            <person name="Brown C.T."/>
            <person name="Hug L.A."/>
            <person name="Sharon I."/>
            <person name="Castelle C.J."/>
            <person name="Probst A.J."/>
            <person name="Thomas B.C."/>
            <person name="Singh A."/>
            <person name="Wilkins M.J."/>
            <person name="Karaoz U."/>
            <person name="Brodie E.L."/>
            <person name="Williams K.H."/>
            <person name="Hubbard S.S."/>
            <person name="Banfield J.F."/>
        </authorList>
    </citation>
    <scope>NUCLEOTIDE SEQUENCE [LARGE SCALE GENOMIC DNA]</scope>
</reference>
<dbReference type="InterPro" id="IPR035684">
    <property type="entry name" value="ArgRS_core"/>
</dbReference>
<name>A0A1G2CGI8_9BACT</name>
<evidence type="ECO:0000256" key="7">
    <source>
        <dbReference type="ARBA" id="ARBA00022840"/>
    </source>
</evidence>
<dbReference type="STRING" id="1798650.A2945_02545"/>
<dbReference type="GO" id="GO:0006420">
    <property type="term" value="P:arginyl-tRNA aminoacylation"/>
    <property type="evidence" value="ECO:0007669"/>
    <property type="project" value="UniProtKB-UniRule"/>
</dbReference>
<dbReference type="SMART" id="SM00836">
    <property type="entry name" value="DALR_1"/>
    <property type="match status" value="1"/>
</dbReference>
<comment type="similarity">
    <text evidence="2 11 12">Belongs to the class-I aminoacyl-tRNA synthetase family.</text>
</comment>
<dbReference type="FunFam" id="1.10.730.10:FF:000006">
    <property type="entry name" value="Arginyl-tRNA synthetase 2, mitochondrial"/>
    <property type="match status" value="1"/>
</dbReference>
<evidence type="ECO:0000313" key="15">
    <source>
        <dbReference type="EMBL" id="OGY99849.1"/>
    </source>
</evidence>
<protein>
    <recommendedName>
        <fullName evidence="11">Arginine--tRNA ligase</fullName>
        <ecNumber evidence="11">6.1.1.19</ecNumber>
    </recommendedName>
    <alternativeName>
        <fullName evidence="11">Arginyl-tRNA synthetase</fullName>
        <shortName evidence="11">ArgRS</shortName>
    </alternativeName>
</protein>
<evidence type="ECO:0000259" key="13">
    <source>
        <dbReference type="SMART" id="SM00836"/>
    </source>
</evidence>
<dbReference type="Pfam" id="PF00750">
    <property type="entry name" value="tRNA-synt_1d"/>
    <property type="match status" value="1"/>
</dbReference>
<dbReference type="Gene3D" id="3.40.50.620">
    <property type="entry name" value="HUPs"/>
    <property type="match status" value="1"/>
</dbReference>
<evidence type="ECO:0000256" key="10">
    <source>
        <dbReference type="ARBA" id="ARBA00049339"/>
    </source>
</evidence>
<evidence type="ECO:0000313" key="16">
    <source>
        <dbReference type="Proteomes" id="UP000178880"/>
    </source>
</evidence>
<feature type="short sequence motif" description="'HIGH' region" evidence="11">
    <location>
        <begin position="139"/>
        <end position="149"/>
    </location>
</feature>
<proteinExistence type="inferred from homology"/>
<dbReference type="AlphaFoldDB" id="A0A1G2CGI8"/>
<evidence type="ECO:0000256" key="12">
    <source>
        <dbReference type="RuleBase" id="RU363038"/>
    </source>
</evidence>
<dbReference type="PRINTS" id="PR01038">
    <property type="entry name" value="TRNASYNTHARG"/>
</dbReference>
<keyword evidence="4 11" id="KW-0963">Cytoplasm</keyword>
<dbReference type="CDD" id="cd00671">
    <property type="entry name" value="ArgRS_core"/>
    <property type="match status" value="1"/>
</dbReference>
<dbReference type="Gene3D" id="1.10.730.10">
    <property type="entry name" value="Isoleucyl-tRNA Synthetase, Domain 1"/>
    <property type="match status" value="1"/>
</dbReference>
<dbReference type="InterPro" id="IPR036695">
    <property type="entry name" value="Arg-tRNA-synth_N_sf"/>
</dbReference>
<dbReference type="InterPro" id="IPR014729">
    <property type="entry name" value="Rossmann-like_a/b/a_fold"/>
</dbReference>
<dbReference type="NCBIfam" id="TIGR00456">
    <property type="entry name" value="argS"/>
    <property type="match status" value="1"/>
</dbReference>
<feature type="domain" description="DALR anticodon binding" evidence="13">
    <location>
        <begin position="470"/>
        <end position="586"/>
    </location>
</feature>
<dbReference type="EMBL" id="MHLA01000013">
    <property type="protein sequence ID" value="OGY99849.1"/>
    <property type="molecule type" value="Genomic_DNA"/>
</dbReference>
<dbReference type="GO" id="GO:0005524">
    <property type="term" value="F:ATP binding"/>
    <property type="evidence" value="ECO:0007669"/>
    <property type="project" value="UniProtKB-UniRule"/>
</dbReference>
<evidence type="ECO:0000256" key="8">
    <source>
        <dbReference type="ARBA" id="ARBA00022917"/>
    </source>
</evidence>
<dbReference type="Pfam" id="PF05746">
    <property type="entry name" value="DALR_1"/>
    <property type="match status" value="1"/>
</dbReference>
<dbReference type="InterPro" id="IPR005148">
    <property type="entry name" value="Arg-tRNA-synth_N"/>
</dbReference>
<organism evidence="15 16">
    <name type="scientific">Candidatus Liptonbacteria bacterium RIFCSPLOWO2_01_FULL_52_25</name>
    <dbReference type="NCBI Taxonomy" id="1798650"/>
    <lineage>
        <taxon>Bacteria</taxon>
        <taxon>Candidatus Liptoniibacteriota</taxon>
    </lineage>
</organism>
<evidence type="ECO:0000256" key="1">
    <source>
        <dbReference type="ARBA" id="ARBA00004496"/>
    </source>
</evidence>
<evidence type="ECO:0000256" key="6">
    <source>
        <dbReference type="ARBA" id="ARBA00022741"/>
    </source>
</evidence>
<keyword evidence="7 11" id="KW-0067">ATP-binding</keyword>
<feature type="domain" description="Arginyl tRNA synthetase N-terminal" evidence="14">
    <location>
        <begin position="9"/>
        <end position="103"/>
    </location>
</feature>